<evidence type="ECO:0000313" key="14">
    <source>
        <dbReference type="EMBL" id="MEQ2370615.1"/>
    </source>
</evidence>
<gene>
    <name evidence="14" type="ORF">WMO28_06585</name>
</gene>
<feature type="transmembrane region" description="Helical" evidence="13">
    <location>
        <begin position="145"/>
        <end position="164"/>
    </location>
</feature>
<dbReference type="InterPro" id="IPR002528">
    <property type="entry name" value="MATE_fam"/>
</dbReference>
<feature type="transmembrane region" description="Helical" evidence="13">
    <location>
        <begin position="69"/>
        <end position="92"/>
    </location>
</feature>
<evidence type="ECO:0000256" key="12">
    <source>
        <dbReference type="ARBA" id="ARBA00031636"/>
    </source>
</evidence>
<keyword evidence="8 13" id="KW-0812">Transmembrane</keyword>
<feature type="transmembrane region" description="Helical" evidence="13">
    <location>
        <begin position="327"/>
        <end position="347"/>
    </location>
</feature>
<keyword evidence="6" id="KW-0050">Antiport</keyword>
<evidence type="ECO:0000313" key="15">
    <source>
        <dbReference type="Proteomes" id="UP001473063"/>
    </source>
</evidence>
<evidence type="ECO:0000256" key="3">
    <source>
        <dbReference type="ARBA" id="ARBA00010199"/>
    </source>
</evidence>
<feature type="transmembrane region" description="Helical" evidence="13">
    <location>
        <begin position="204"/>
        <end position="226"/>
    </location>
</feature>
<dbReference type="CDD" id="cd13138">
    <property type="entry name" value="MATE_yoeA_like"/>
    <property type="match status" value="1"/>
</dbReference>
<evidence type="ECO:0000256" key="13">
    <source>
        <dbReference type="SAM" id="Phobius"/>
    </source>
</evidence>
<keyword evidence="9 13" id="KW-1133">Transmembrane helix</keyword>
<evidence type="ECO:0000256" key="6">
    <source>
        <dbReference type="ARBA" id="ARBA00022449"/>
    </source>
</evidence>
<comment type="subcellular location">
    <subcellularLocation>
        <location evidence="2">Cell membrane</location>
        <topology evidence="2">Multi-pass membrane protein</topology>
    </subcellularLocation>
</comment>
<evidence type="ECO:0000256" key="2">
    <source>
        <dbReference type="ARBA" id="ARBA00004651"/>
    </source>
</evidence>
<evidence type="ECO:0000256" key="4">
    <source>
        <dbReference type="ARBA" id="ARBA00020268"/>
    </source>
</evidence>
<evidence type="ECO:0000256" key="5">
    <source>
        <dbReference type="ARBA" id="ARBA00022448"/>
    </source>
</evidence>
<evidence type="ECO:0000256" key="7">
    <source>
        <dbReference type="ARBA" id="ARBA00022475"/>
    </source>
</evidence>
<feature type="transmembrane region" description="Helical" evidence="13">
    <location>
        <begin position="367"/>
        <end position="387"/>
    </location>
</feature>
<keyword evidence="15" id="KW-1185">Reference proteome</keyword>
<protein>
    <recommendedName>
        <fullName evidence="4">Probable multidrug resistance protein NorM</fullName>
    </recommendedName>
    <alternativeName>
        <fullName evidence="12">Multidrug-efflux transporter</fullName>
    </alternativeName>
</protein>
<sequence length="456" mass="50342">MKRNLKKENTAGVNQITEGVIWKQLLFFFFPILFGTLFQQIYNTADTVVVGRFVGKEALAAVGGSSSMIVNLIVGFFVGLCSGAAVVISQFYGAKDSKNLKKALHTSMIFCLAASIIVGASGFVLSEPILRLMKTPAEVIPDSVLYLHIYFAGTFFNLVYNMVSSILRSVGDSKRPLYVLIITCLLNILLDVIFVVIFHMGVLGVALATVSCQAVSAILVTWFLMKANDIYRLEFHEIRFDPHSLKAVLRIGLPAGLESVMYNIANLTIQIFVNELGTDTVAAWGTLGKIDAVFWMVCNAFAISITTFVGQNYGAGKYHRMRKSVRICMIMAYITAFIVSGSIILFAEPIYRLFTTDQGVVDIGVHMIRFLIPSYALYVVIGILSGALRGAGRVLIPMILTCGGVCLLRILWLFGYVTLHPGINSIMLSYPVSWVITAVLFVIYYFQRFPGMKKNL</sequence>
<feature type="transmembrane region" description="Helical" evidence="13">
    <location>
        <begin position="394"/>
        <end position="414"/>
    </location>
</feature>
<keyword evidence="10" id="KW-0406">Ion transport</keyword>
<dbReference type="Pfam" id="PF01554">
    <property type="entry name" value="MatE"/>
    <property type="match status" value="2"/>
</dbReference>
<feature type="transmembrane region" description="Helical" evidence="13">
    <location>
        <begin position="176"/>
        <end position="198"/>
    </location>
</feature>
<dbReference type="EMBL" id="JBBMEJ010000006">
    <property type="protein sequence ID" value="MEQ2370615.1"/>
    <property type="molecule type" value="Genomic_DNA"/>
</dbReference>
<accession>A0ABV1BFS4</accession>
<dbReference type="Proteomes" id="UP001473063">
    <property type="component" value="Unassembled WGS sequence"/>
</dbReference>
<comment type="function">
    <text evidence="1">Multidrug efflux pump.</text>
</comment>
<proteinExistence type="inferred from homology"/>
<dbReference type="PANTHER" id="PTHR43298">
    <property type="entry name" value="MULTIDRUG RESISTANCE PROTEIN NORM-RELATED"/>
    <property type="match status" value="1"/>
</dbReference>
<comment type="similarity">
    <text evidence="3">Belongs to the multi antimicrobial extrusion (MATE) (TC 2.A.66.1) family.</text>
</comment>
<dbReference type="PANTHER" id="PTHR43298:SF2">
    <property type="entry name" value="FMN_FAD EXPORTER YEEO-RELATED"/>
    <property type="match status" value="1"/>
</dbReference>
<dbReference type="InterPro" id="IPR050222">
    <property type="entry name" value="MATE_MdtK"/>
</dbReference>
<feature type="transmembrane region" description="Helical" evidence="13">
    <location>
        <begin position="426"/>
        <end position="446"/>
    </location>
</feature>
<evidence type="ECO:0000256" key="10">
    <source>
        <dbReference type="ARBA" id="ARBA00023065"/>
    </source>
</evidence>
<feature type="transmembrane region" description="Helical" evidence="13">
    <location>
        <begin position="247"/>
        <end position="273"/>
    </location>
</feature>
<dbReference type="InterPro" id="IPR048279">
    <property type="entry name" value="MdtK-like"/>
</dbReference>
<keyword evidence="7" id="KW-1003">Cell membrane</keyword>
<dbReference type="RefSeq" id="WP_349056449.1">
    <property type="nucleotide sequence ID" value="NZ_JBBMEJ010000006.1"/>
</dbReference>
<organism evidence="14 15">
    <name type="scientific">Blautia aquisgranensis</name>
    <dbReference type="NCBI Taxonomy" id="3133153"/>
    <lineage>
        <taxon>Bacteria</taxon>
        <taxon>Bacillati</taxon>
        <taxon>Bacillota</taxon>
        <taxon>Clostridia</taxon>
        <taxon>Lachnospirales</taxon>
        <taxon>Lachnospiraceae</taxon>
        <taxon>Blautia</taxon>
    </lineage>
</organism>
<evidence type="ECO:0000256" key="9">
    <source>
        <dbReference type="ARBA" id="ARBA00022989"/>
    </source>
</evidence>
<evidence type="ECO:0000256" key="1">
    <source>
        <dbReference type="ARBA" id="ARBA00003408"/>
    </source>
</evidence>
<keyword evidence="11 13" id="KW-0472">Membrane</keyword>
<evidence type="ECO:0000256" key="11">
    <source>
        <dbReference type="ARBA" id="ARBA00023136"/>
    </source>
</evidence>
<evidence type="ECO:0000256" key="8">
    <source>
        <dbReference type="ARBA" id="ARBA00022692"/>
    </source>
</evidence>
<reference evidence="14 15" key="1">
    <citation type="submission" date="2024-03" db="EMBL/GenBank/DDBJ databases">
        <title>Human intestinal bacterial collection.</title>
        <authorList>
            <person name="Pauvert C."/>
            <person name="Hitch T.C.A."/>
            <person name="Clavel T."/>
        </authorList>
    </citation>
    <scope>NUCLEOTIDE SEQUENCE [LARGE SCALE GENOMIC DNA]</scope>
    <source>
        <strain evidence="14 15">CLA-JM-H16</strain>
    </source>
</reference>
<dbReference type="PIRSF" id="PIRSF006603">
    <property type="entry name" value="DinF"/>
    <property type="match status" value="1"/>
</dbReference>
<feature type="transmembrane region" description="Helical" evidence="13">
    <location>
        <begin position="21"/>
        <end position="42"/>
    </location>
</feature>
<feature type="transmembrane region" description="Helical" evidence="13">
    <location>
        <begin position="104"/>
        <end position="125"/>
    </location>
</feature>
<dbReference type="NCBIfam" id="TIGR00797">
    <property type="entry name" value="matE"/>
    <property type="match status" value="1"/>
</dbReference>
<feature type="transmembrane region" description="Helical" evidence="13">
    <location>
        <begin position="293"/>
        <end position="315"/>
    </location>
</feature>
<keyword evidence="5" id="KW-0813">Transport</keyword>
<comment type="caution">
    <text evidence="14">The sequence shown here is derived from an EMBL/GenBank/DDBJ whole genome shotgun (WGS) entry which is preliminary data.</text>
</comment>
<name>A0ABV1BFS4_9FIRM</name>